<protein>
    <submittedName>
        <fullName evidence="2">Uncharacterized protein</fullName>
    </submittedName>
</protein>
<evidence type="ECO:0000313" key="2">
    <source>
        <dbReference type="EMBL" id="CEK54455.1"/>
    </source>
</evidence>
<feature type="non-terminal residue" evidence="2">
    <location>
        <position position="75"/>
    </location>
</feature>
<feature type="compositionally biased region" description="Basic and acidic residues" evidence="1">
    <location>
        <begin position="1"/>
        <end position="10"/>
    </location>
</feature>
<reference evidence="2" key="1">
    <citation type="submission" date="2014-12" db="EMBL/GenBank/DDBJ databases">
        <title>Insight into the proteome of Arion vulgaris.</title>
        <authorList>
            <person name="Aradska J."/>
            <person name="Bulat T."/>
            <person name="Smidak R."/>
            <person name="Sarate P."/>
            <person name="Gangsoo J."/>
            <person name="Sialana F."/>
            <person name="Bilban M."/>
            <person name="Lubec G."/>
        </authorList>
    </citation>
    <scope>NUCLEOTIDE SEQUENCE</scope>
    <source>
        <tissue evidence="2">Skin</tissue>
    </source>
</reference>
<name>A0A0B6YG44_9EUPU</name>
<dbReference type="AlphaFoldDB" id="A0A0B6YG44"/>
<dbReference type="EMBL" id="HACG01007590">
    <property type="protein sequence ID" value="CEK54455.1"/>
    <property type="molecule type" value="Transcribed_RNA"/>
</dbReference>
<feature type="non-terminal residue" evidence="2">
    <location>
        <position position="1"/>
    </location>
</feature>
<accession>A0A0B6YG44</accession>
<evidence type="ECO:0000256" key="1">
    <source>
        <dbReference type="SAM" id="MobiDB-lite"/>
    </source>
</evidence>
<sequence>NMEVGRKDEFQSPSTLSSSSSPCVLSSSSRWQTSIPTTCERTKVVQKYPESLSLLPISWDIILSIYRELVRLINR</sequence>
<feature type="compositionally biased region" description="Low complexity" evidence="1">
    <location>
        <begin position="12"/>
        <end position="27"/>
    </location>
</feature>
<gene>
    <name evidence="2" type="primary">ORF22843</name>
</gene>
<feature type="region of interest" description="Disordered" evidence="1">
    <location>
        <begin position="1"/>
        <end position="27"/>
    </location>
</feature>
<proteinExistence type="predicted"/>
<organism evidence="2">
    <name type="scientific">Arion vulgaris</name>
    <dbReference type="NCBI Taxonomy" id="1028688"/>
    <lineage>
        <taxon>Eukaryota</taxon>
        <taxon>Metazoa</taxon>
        <taxon>Spiralia</taxon>
        <taxon>Lophotrochozoa</taxon>
        <taxon>Mollusca</taxon>
        <taxon>Gastropoda</taxon>
        <taxon>Heterobranchia</taxon>
        <taxon>Euthyneura</taxon>
        <taxon>Panpulmonata</taxon>
        <taxon>Eupulmonata</taxon>
        <taxon>Stylommatophora</taxon>
        <taxon>Helicina</taxon>
        <taxon>Arionoidea</taxon>
        <taxon>Arionidae</taxon>
        <taxon>Arion</taxon>
    </lineage>
</organism>